<dbReference type="GO" id="GO:0007517">
    <property type="term" value="P:muscle organ development"/>
    <property type="evidence" value="ECO:0007669"/>
    <property type="project" value="UniProtKB-KW"/>
</dbReference>
<keyword evidence="3 8" id="KW-0479">Metal-binding</keyword>
<dbReference type="AlphaFoldDB" id="A0A0M3I1U3"/>
<keyword evidence="5 8" id="KW-0862">Zinc</keyword>
<evidence type="ECO:0000256" key="3">
    <source>
        <dbReference type="ARBA" id="ARBA00022723"/>
    </source>
</evidence>
<dbReference type="GO" id="GO:0005634">
    <property type="term" value="C:nucleus"/>
    <property type="evidence" value="ECO:0007669"/>
    <property type="project" value="UniProtKB-SubCell"/>
</dbReference>
<evidence type="ECO:0000256" key="5">
    <source>
        <dbReference type="ARBA" id="ARBA00022833"/>
    </source>
</evidence>
<dbReference type="Proteomes" id="UP000036681">
    <property type="component" value="Unplaced"/>
</dbReference>
<protein>
    <submittedName>
        <fullName evidence="11">LIM zinc-binding domain-containing protein</fullName>
    </submittedName>
</protein>
<keyword evidence="6 8" id="KW-0440">LIM domain</keyword>
<comment type="subcellular location">
    <subcellularLocation>
        <location evidence="1">Nucleus</location>
    </subcellularLocation>
</comment>
<evidence type="ECO:0000256" key="1">
    <source>
        <dbReference type="ARBA" id="ARBA00004123"/>
    </source>
</evidence>
<dbReference type="Pfam" id="PF00412">
    <property type="entry name" value="LIM"/>
    <property type="match status" value="1"/>
</dbReference>
<dbReference type="PANTHER" id="PTHR24215:SF35">
    <property type="entry name" value="MUSCLE LIM PROTEIN MLP84B"/>
    <property type="match status" value="1"/>
</dbReference>
<feature type="domain" description="LIM zinc-binding" evidence="9">
    <location>
        <begin position="9"/>
        <end position="69"/>
    </location>
</feature>
<reference evidence="11" key="1">
    <citation type="submission" date="2017-02" db="UniProtKB">
        <authorList>
            <consortium name="WormBaseParasite"/>
        </authorList>
    </citation>
    <scope>IDENTIFICATION</scope>
</reference>
<dbReference type="CDD" id="cd09404">
    <property type="entry name" value="LIM1_MLP84B_like"/>
    <property type="match status" value="1"/>
</dbReference>
<name>A0A0M3I1U3_ASCLU</name>
<dbReference type="FunFam" id="2.10.110.10:FF:000001">
    <property type="entry name" value="Cysteine and glycine-rich protein 1"/>
    <property type="match status" value="1"/>
</dbReference>
<dbReference type="GO" id="GO:0042805">
    <property type="term" value="F:actinin binding"/>
    <property type="evidence" value="ECO:0007669"/>
    <property type="project" value="TreeGrafter"/>
</dbReference>
<dbReference type="GO" id="GO:0045214">
    <property type="term" value="P:sarcomere organization"/>
    <property type="evidence" value="ECO:0007669"/>
    <property type="project" value="TreeGrafter"/>
</dbReference>
<evidence type="ECO:0000259" key="9">
    <source>
        <dbReference type="PROSITE" id="PS50023"/>
    </source>
</evidence>
<dbReference type="InterPro" id="IPR001781">
    <property type="entry name" value="Znf_LIM"/>
</dbReference>
<evidence type="ECO:0000256" key="2">
    <source>
        <dbReference type="ARBA" id="ARBA00022541"/>
    </source>
</evidence>
<evidence type="ECO:0000313" key="10">
    <source>
        <dbReference type="Proteomes" id="UP000036681"/>
    </source>
</evidence>
<evidence type="ECO:0000256" key="6">
    <source>
        <dbReference type="ARBA" id="ARBA00023038"/>
    </source>
</evidence>
<dbReference type="WBParaSite" id="ALUE_0001032701-mRNA-1">
    <property type="protein sequence ID" value="ALUE_0001032701-mRNA-1"/>
    <property type="gene ID" value="ALUE_0001032701"/>
</dbReference>
<dbReference type="PANTHER" id="PTHR24215">
    <property type="entry name" value="RHO-GTPASE-ACTIVATING PROTEIN LRG1"/>
    <property type="match status" value="1"/>
</dbReference>
<dbReference type="Gene3D" id="2.10.110.10">
    <property type="entry name" value="Cysteine Rich Protein"/>
    <property type="match status" value="2"/>
</dbReference>
<evidence type="ECO:0000256" key="7">
    <source>
        <dbReference type="ARBA" id="ARBA00023242"/>
    </source>
</evidence>
<evidence type="ECO:0000256" key="4">
    <source>
        <dbReference type="ARBA" id="ARBA00022737"/>
    </source>
</evidence>
<proteinExistence type="predicted"/>
<dbReference type="GO" id="GO:0030018">
    <property type="term" value="C:Z disc"/>
    <property type="evidence" value="ECO:0007669"/>
    <property type="project" value="TreeGrafter"/>
</dbReference>
<keyword evidence="4" id="KW-0677">Repeat</keyword>
<evidence type="ECO:0000313" key="11">
    <source>
        <dbReference type="WBParaSite" id="ALUE_0001032701-mRNA-1"/>
    </source>
</evidence>
<dbReference type="SMART" id="SM00132">
    <property type="entry name" value="LIM"/>
    <property type="match status" value="1"/>
</dbReference>
<dbReference type="PROSITE" id="PS50023">
    <property type="entry name" value="LIM_DOMAIN_2"/>
    <property type="match status" value="1"/>
</dbReference>
<keyword evidence="2" id="KW-0517">Myogenesis</keyword>
<dbReference type="GO" id="GO:0060537">
    <property type="term" value="P:muscle tissue development"/>
    <property type="evidence" value="ECO:0007669"/>
    <property type="project" value="TreeGrafter"/>
</dbReference>
<keyword evidence="10" id="KW-1185">Reference proteome</keyword>
<sequence>MPFKPIEHPKCPKCGKSVYAAEEMVAGGYKFHKFCFKCTMCNKLLDSTNCCEHQAELYCKQCHGRKYGPKGVGFGIGAGALTMDTGLCNKLLDSCTVAEHGSELFCKQCHGRKYGPKGVGFGLGAGALTMDDGARFGNTSNEMGSDGKSLANDPRYSMLINDASKQTAHK</sequence>
<keyword evidence="7" id="KW-0539">Nucleus</keyword>
<accession>A0A0M3I1U3</accession>
<organism evidence="10 11">
    <name type="scientific">Ascaris lumbricoides</name>
    <name type="common">Giant roundworm</name>
    <dbReference type="NCBI Taxonomy" id="6252"/>
    <lineage>
        <taxon>Eukaryota</taxon>
        <taxon>Metazoa</taxon>
        <taxon>Ecdysozoa</taxon>
        <taxon>Nematoda</taxon>
        <taxon>Chromadorea</taxon>
        <taxon>Rhabditida</taxon>
        <taxon>Spirurina</taxon>
        <taxon>Ascaridomorpha</taxon>
        <taxon>Ascaridoidea</taxon>
        <taxon>Ascarididae</taxon>
        <taxon>Ascaris</taxon>
    </lineage>
</organism>
<dbReference type="PROSITE" id="PS00478">
    <property type="entry name" value="LIM_DOMAIN_1"/>
    <property type="match status" value="1"/>
</dbReference>
<dbReference type="GO" id="GO:0008307">
    <property type="term" value="F:structural constituent of muscle"/>
    <property type="evidence" value="ECO:0007669"/>
    <property type="project" value="TreeGrafter"/>
</dbReference>
<dbReference type="GO" id="GO:0046872">
    <property type="term" value="F:metal ion binding"/>
    <property type="evidence" value="ECO:0007669"/>
    <property type="project" value="UniProtKB-KW"/>
</dbReference>
<dbReference type="SUPFAM" id="SSF57716">
    <property type="entry name" value="Glucocorticoid receptor-like (DNA-binding domain)"/>
    <property type="match status" value="3"/>
</dbReference>
<evidence type="ECO:0000256" key="8">
    <source>
        <dbReference type="PROSITE-ProRule" id="PRU00125"/>
    </source>
</evidence>